<feature type="compositionally biased region" description="Pro residues" evidence="7">
    <location>
        <begin position="359"/>
        <end position="369"/>
    </location>
</feature>
<dbReference type="CDD" id="cd09274">
    <property type="entry name" value="RNase_HI_RT_Ty3"/>
    <property type="match status" value="1"/>
</dbReference>
<sequence>MMNDVLREHLDKFVMVYLDDIIIYSRTAEQHTKHINTVLQTLNSHELVLNQDKCIWGATELLYLGHIISHKGIRPNPEKIKAILTWPRPQTITQLRGFLNISGYYRKFIRGFAKIASGLYTLLHGHPQKGAAIEWSEACERAFDTLKTQLTTPPLLVYPVPWRVFVIDSDASGECIGGISQQPISLLETSNEGGEVEEHDDTASDTRFEFRDCDLRPITYESRRLTPTEQRYSVQEREMLAIDYLLQKWHAYIEGSPIIIRTDHESLKYSLTQKNLGRHLQRFADNIAHFNVKIVYRPGKFQLAADALSRREGEAVPDSEMLGPLYGYPMIDAGLRSCNSSEESIFRDSDEASDDEGPVAPPATPAPPEPADRPAVDSDEESVEEIQ</sequence>
<dbReference type="GO" id="GO:0004519">
    <property type="term" value="F:endonuclease activity"/>
    <property type="evidence" value="ECO:0007669"/>
    <property type="project" value="UniProtKB-KW"/>
</dbReference>
<dbReference type="SUPFAM" id="SSF56672">
    <property type="entry name" value="DNA/RNA polymerases"/>
    <property type="match status" value="1"/>
</dbReference>
<dbReference type="GO" id="GO:0016787">
    <property type="term" value="F:hydrolase activity"/>
    <property type="evidence" value="ECO:0007669"/>
    <property type="project" value="UniProtKB-KW"/>
</dbReference>
<dbReference type="PROSITE" id="PS50878">
    <property type="entry name" value="RT_POL"/>
    <property type="match status" value="1"/>
</dbReference>
<keyword evidence="2" id="KW-0548">Nucleotidyltransferase</keyword>
<dbReference type="STRING" id="139825.A0A401GNR9"/>
<feature type="compositionally biased region" description="Acidic residues" evidence="7">
    <location>
        <begin position="377"/>
        <end position="387"/>
    </location>
</feature>
<dbReference type="Pfam" id="PF00078">
    <property type="entry name" value="RVT_1"/>
    <property type="match status" value="1"/>
</dbReference>
<dbReference type="GO" id="GO:0003964">
    <property type="term" value="F:RNA-directed DNA polymerase activity"/>
    <property type="evidence" value="ECO:0007669"/>
    <property type="project" value="UniProtKB-KW"/>
</dbReference>
<dbReference type="OrthoDB" id="3232518at2759"/>
<evidence type="ECO:0000259" key="8">
    <source>
        <dbReference type="PROSITE" id="PS50878"/>
    </source>
</evidence>
<dbReference type="FunFam" id="3.30.70.270:FF:000020">
    <property type="entry name" value="Transposon Tf2-6 polyprotein-like Protein"/>
    <property type="match status" value="1"/>
</dbReference>
<dbReference type="Pfam" id="PF17917">
    <property type="entry name" value="RT_RNaseH"/>
    <property type="match status" value="1"/>
</dbReference>
<dbReference type="RefSeq" id="XP_027614776.1">
    <property type="nucleotide sequence ID" value="XM_027758975.1"/>
</dbReference>
<dbReference type="PANTHER" id="PTHR37984:SF5">
    <property type="entry name" value="PROTEIN NYNRIN-LIKE"/>
    <property type="match status" value="1"/>
</dbReference>
<dbReference type="Gene3D" id="3.30.70.270">
    <property type="match status" value="2"/>
</dbReference>
<dbReference type="EMBL" id="BFAD01000005">
    <property type="protein sequence ID" value="GBE83863.1"/>
    <property type="molecule type" value="Genomic_DNA"/>
</dbReference>
<dbReference type="InterPro" id="IPR050951">
    <property type="entry name" value="Retrovirus_Pol_polyprotein"/>
</dbReference>
<feature type="domain" description="Reverse transcriptase" evidence="8">
    <location>
        <begin position="1"/>
        <end position="68"/>
    </location>
</feature>
<comment type="caution">
    <text evidence="9">The sequence shown here is derived from an EMBL/GenBank/DDBJ whole genome shotgun (WGS) entry which is preliminary data.</text>
</comment>
<dbReference type="InParanoid" id="A0A401GNR9"/>
<keyword evidence="10" id="KW-1185">Reference proteome</keyword>
<dbReference type="PANTHER" id="PTHR37984">
    <property type="entry name" value="PROTEIN CBG26694"/>
    <property type="match status" value="1"/>
</dbReference>
<dbReference type="Proteomes" id="UP000287166">
    <property type="component" value="Unassembled WGS sequence"/>
</dbReference>
<dbReference type="AlphaFoldDB" id="A0A401GNR9"/>
<evidence type="ECO:0000256" key="6">
    <source>
        <dbReference type="ARBA" id="ARBA00022918"/>
    </source>
</evidence>
<evidence type="ECO:0000256" key="5">
    <source>
        <dbReference type="ARBA" id="ARBA00022801"/>
    </source>
</evidence>
<keyword evidence="5" id="KW-0378">Hydrolase</keyword>
<keyword evidence="6" id="KW-0695">RNA-directed DNA polymerase</keyword>
<dbReference type="InterPro" id="IPR043128">
    <property type="entry name" value="Rev_trsase/Diguanyl_cyclase"/>
</dbReference>
<dbReference type="InterPro" id="IPR000477">
    <property type="entry name" value="RT_dom"/>
</dbReference>
<evidence type="ECO:0000256" key="7">
    <source>
        <dbReference type="SAM" id="MobiDB-lite"/>
    </source>
</evidence>
<evidence type="ECO:0000313" key="9">
    <source>
        <dbReference type="EMBL" id="GBE83863.1"/>
    </source>
</evidence>
<feature type="region of interest" description="Disordered" evidence="7">
    <location>
        <begin position="339"/>
        <end position="387"/>
    </location>
</feature>
<keyword evidence="4" id="KW-0255">Endonuclease</keyword>
<keyword evidence="1" id="KW-0808">Transferase</keyword>
<keyword evidence="3" id="KW-0540">Nuclease</keyword>
<protein>
    <recommendedName>
        <fullName evidence="8">Reverse transcriptase domain-containing protein</fullName>
    </recommendedName>
</protein>
<proteinExistence type="predicted"/>
<accession>A0A401GNR9</accession>
<organism evidence="9 10">
    <name type="scientific">Sparassis crispa</name>
    <dbReference type="NCBI Taxonomy" id="139825"/>
    <lineage>
        <taxon>Eukaryota</taxon>
        <taxon>Fungi</taxon>
        <taxon>Dikarya</taxon>
        <taxon>Basidiomycota</taxon>
        <taxon>Agaricomycotina</taxon>
        <taxon>Agaricomycetes</taxon>
        <taxon>Polyporales</taxon>
        <taxon>Sparassidaceae</taxon>
        <taxon>Sparassis</taxon>
    </lineage>
</organism>
<dbReference type="InterPro" id="IPR041373">
    <property type="entry name" value="RT_RNaseH"/>
</dbReference>
<gene>
    <name evidence="9" type="ORF">SCP_0509200</name>
</gene>
<name>A0A401GNR9_9APHY</name>
<reference evidence="9 10" key="1">
    <citation type="journal article" date="2018" name="Sci. Rep.">
        <title>Genome sequence of the cauliflower mushroom Sparassis crispa (Hanabiratake) and its association with beneficial usage.</title>
        <authorList>
            <person name="Kiyama R."/>
            <person name="Furutani Y."/>
            <person name="Kawaguchi K."/>
            <person name="Nakanishi T."/>
        </authorList>
    </citation>
    <scope>NUCLEOTIDE SEQUENCE [LARGE SCALE GENOMIC DNA]</scope>
</reference>
<dbReference type="FunFam" id="3.30.70.270:FF:000003">
    <property type="entry name" value="Transposon Ty3-G Gag-Pol polyprotein"/>
    <property type="match status" value="1"/>
</dbReference>
<evidence type="ECO:0000256" key="2">
    <source>
        <dbReference type="ARBA" id="ARBA00022695"/>
    </source>
</evidence>
<evidence type="ECO:0000256" key="1">
    <source>
        <dbReference type="ARBA" id="ARBA00022679"/>
    </source>
</evidence>
<evidence type="ECO:0000256" key="3">
    <source>
        <dbReference type="ARBA" id="ARBA00022722"/>
    </source>
</evidence>
<dbReference type="GeneID" id="38780780"/>
<evidence type="ECO:0000313" key="10">
    <source>
        <dbReference type="Proteomes" id="UP000287166"/>
    </source>
</evidence>
<evidence type="ECO:0000256" key="4">
    <source>
        <dbReference type="ARBA" id="ARBA00022759"/>
    </source>
</evidence>
<dbReference type="InterPro" id="IPR043502">
    <property type="entry name" value="DNA/RNA_pol_sf"/>
</dbReference>